<keyword evidence="4" id="KW-0418">Kinase</keyword>
<dbReference type="Proteomes" id="UP000054337">
    <property type="component" value="Unassembled WGS sequence"/>
</dbReference>
<evidence type="ECO:0000259" key="7">
    <source>
        <dbReference type="PROSITE" id="PS50011"/>
    </source>
</evidence>
<keyword evidence="3" id="KW-0547">Nucleotide-binding</keyword>
<name>W7F117_BIPV3</name>
<evidence type="ECO:0000256" key="4">
    <source>
        <dbReference type="ARBA" id="ARBA00022777"/>
    </source>
</evidence>
<feature type="domain" description="Protein kinase" evidence="7">
    <location>
        <begin position="25"/>
        <end position="366"/>
    </location>
</feature>
<dbReference type="GeneID" id="26258609"/>
<dbReference type="EMBL" id="KI968697">
    <property type="protein sequence ID" value="EUN31850.1"/>
    <property type="molecule type" value="Genomic_DNA"/>
</dbReference>
<dbReference type="SMART" id="SM00220">
    <property type="entry name" value="S_TKc"/>
    <property type="match status" value="1"/>
</dbReference>
<dbReference type="Gene3D" id="1.10.510.10">
    <property type="entry name" value="Transferase(Phosphotransferase) domain 1"/>
    <property type="match status" value="1"/>
</dbReference>
<keyword evidence="2" id="KW-0808">Transferase</keyword>
<proteinExistence type="predicted"/>
<keyword evidence="9" id="KW-1185">Reference proteome</keyword>
<dbReference type="InterPro" id="IPR000719">
    <property type="entry name" value="Prot_kinase_dom"/>
</dbReference>
<evidence type="ECO:0000313" key="9">
    <source>
        <dbReference type="Proteomes" id="UP000054337"/>
    </source>
</evidence>
<protein>
    <recommendedName>
        <fullName evidence="1">non-specific serine/threonine protein kinase</fullName>
        <ecNumber evidence="1">2.7.11.1</ecNumber>
    </recommendedName>
</protein>
<dbReference type="Pfam" id="PF00069">
    <property type="entry name" value="Pkinase"/>
    <property type="match status" value="1"/>
</dbReference>
<dbReference type="GO" id="GO:0005524">
    <property type="term" value="F:ATP binding"/>
    <property type="evidence" value="ECO:0007669"/>
    <property type="project" value="UniProtKB-KW"/>
</dbReference>
<organism evidence="8 9">
    <name type="scientific">Bipolaris victoriae (strain FI3)</name>
    <name type="common">Victoria blight of oats agent</name>
    <name type="synonym">Cochliobolus victoriae</name>
    <dbReference type="NCBI Taxonomy" id="930091"/>
    <lineage>
        <taxon>Eukaryota</taxon>
        <taxon>Fungi</taxon>
        <taxon>Dikarya</taxon>
        <taxon>Ascomycota</taxon>
        <taxon>Pezizomycotina</taxon>
        <taxon>Dothideomycetes</taxon>
        <taxon>Pleosporomycetidae</taxon>
        <taxon>Pleosporales</taxon>
        <taxon>Pleosporineae</taxon>
        <taxon>Pleosporaceae</taxon>
        <taxon>Bipolaris</taxon>
    </lineage>
</organism>
<reference evidence="8 9" key="1">
    <citation type="journal article" date="2013" name="PLoS Genet.">
        <title>Comparative genome structure, secondary metabolite, and effector coding capacity across Cochliobolus pathogens.</title>
        <authorList>
            <person name="Condon B.J."/>
            <person name="Leng Y."/>
            <person name="Wu D."/>
            <person name="Bushley K.E."/>
            <person name="Ohm R.A."/>
            <person name="Otillar R."/>
            <person name="Martin J."/>
            <person name="Schackwitz W."/>
            <person name="Grimwood J."/>
            <person name="MohdZainudin N."/>
            <person name="Xue C."/>
            <person name="Wang R."/>
            <person name="Manning V.A."/>
            <person name="Dhillon B."/>
            <person name="Tu Z.J."/>
            <person name="Steffenson B.J."/>
            <person name="Salamov A."/>
            <person name="Sun H."/>
            <person name="Lowry S."/>
            <person name="LaButti K."/>
            <person name="Han J."/>
            <person name="Copeland A."/>
            <person name="Lindquist E."/>
            <person name="Barry K."/>
            <person name="Schmutz J."/>
            <person name="Baker S.E."/>
            <person name="Ciuffetti L.M."/>
            <person name="Grigoriev I.V."/>
            <person name="Zhong S."/>
            <person name="Turgeon B.G."/>
        </authorList>
    </citation>
    <scope>NUCLEOTIDE SEQUENCE [LARGE SCALE GENOMIC DNA]</scope>
    <source>
        <strain evidence="8 9">FI3</strain>
    </source>
</reference>
<dbReference type="AlphaFoldDB" id="W7F117"/>
<dbReference type="CDD" id="cd00180">
    <property type="entry name" value="PKc"/>
    <property type="match status" value="1"/>
</dbReference>
<dbReference type="InterPro" id="IPR011009">
    <property type="entry name" value="Kinase-like_dom_sf"/>
</dbReference>
<dbReference type="PROSITE" id="PS50011">
    <property type="entry name" value="PROTEIN_KINASE_DOM"/>
    <property type="match status" value="1"/>
</dbReference>
<dbReference type="SUPFAM" id="SSF56112">
    <property type="entry name" value="Protein kinase-like (PK-like)"/>
    <property type="match status" value="1"/>
</dbReference>
<dbReference type="RefSeq" id="XP_014561424.1">
    <property type="nucleotide sequence ID" value="XM_014705938.1"/>
</dbReference>
<dbReference type="PROSITE" id="PS00108">
    <property type="entry name" value="PROTEIN_KINASE_ST"/>
    <property type="match status" value="1"/>
</dbReference>
<dbReference type="PANTHER" id="PTHR43671:SF13">
    <property type="entry name" value="SERINE_THREONINE-PROTEIN KINASE NEK2"/>
    <property type="match status" value="1"/>
</dbReference>
<evidence type="ECO:0000313" key="8">
    <source>
        <dbReference type="EMBL" id="EUN31850.1"/>
    </source>
</evidence>
<dbReference type="InterPro" id="IPR008271">
    <property type="entry name" value="Ser/Thr_kinase_AS"/>
</dbReference>
<dbReference type="HOGENOM" id="CLU_069434_0_0_1"/>
<evidence type="ECO:0000256" key="5">
    <source>
        <dbReference type="ARBA" id="ARBA00022840"/>
    </source>
</evidence>
<evidence type="ECO:0000256" key="3">
    <source>
        <dbReference type="ARBA" id="ARBA00022741"/>
    </source>
</evidence>
<gene>
    <name evidence="8" type="ORF">COCVIDRAFT_87085</name>
</gene>
<feature type="region of interest" description="Disordered" evidence="6">
    <location>
        <begin position="1"/>
        <end position="27"/>
    </location>
</feature>
<dbReference type="PANTHER" id="PTHR43671">
    <property type="entry name" value="SERINE/THREONINE-PROTEIN KINASE NEK"/>
    <property type="match status" value="1"/>
</dbReference>
<keyword evidence="5" id="KW-0067">ATP-binding</keyword>
<evidence type="ECO:0000256" key="1">
    <source>
        <dbReference type="ARBA" id="ARBA00012513"/>
    </source>
</evidence>
<evidence type="ECO:0000256" key="2">
    <source>
        <dbReference type="ARBA" id="ARBA00022679"/>
    </source>
</evidence>
<dbReference type="EC" id="2.7.11.1" evidence="1"/>
<dbReference type="InterPro" id="IPR050660">
    <property type="entry name" value="NEK_Ser/Thr_kinase"/>
</dbReference>
<dbReference type="GO" id="GO:0004674">
    <property type="term" value="F:protein serine/threonine kinase activity"/>
    <property type="evidence" value="ECO:0007669"/>
    <property type="project" value="UniProtKB-EC"/>
</dbReference>
<sequence>MPCISLPFRRRPDPKDPSAGFPKAHKYDGPLQEGSQGCVEQWTHIPTKTVIAVKVMTRTHRPSPEIQILRDLPPHDSIIRYLDHYEKVPSPTQVSILLEYCSVGDLYVLRSISIDQNKPTFSEPFMWSTYTQLLSALAFLHHGISPTYPSGRHPWIPIVHRDLKFENVLVKSLGLAPDWSTVDLKLADFGMAGYHNPAHPNPSGYIGTTYYWPPEVTWETKQLSPASDVWGIAAIMHELAHNFPPIVDPAVVEAQWFKTHTEPPFPPTYSDSQKRNYWAAKAPRRVIPINLDTDADIPSLRDPELGGKDKTALWFRRRRPSPKYSDRLNGSVMKGLETVEQRPSAGVLLGVVEKEYKEVLGERLRT</sequence>
<evidence type="ECO:0000256" key="6">
    <source>
        <dbReference type="SAM" id="MobiDB-lite"/>
    </source>
</evidence>
<dbReference type="OrthoDB" id="310217at2759"/>
<accession>W7F117</accession>